<sequence>MSSSLVLITGATGFIGSWVTRYALEAGHRVRLTIRRESQQEKLAALFSKHADKLEFAVVPDFTKPGAFDAALQGVDQVIHLASPMPGKGNDFKTDYVDPAVKGTLIILDAAKSVPSIKRVLVTSSILALAPFGSMAPGVPLPPLIKENSGAKYTVDVDSDIADHGSKYHGSKILAHEATKEWLAANKPGFSVLTFHPVFVIGPSLIQQSAKEIDAVNGGLLQTLRTGNIVFHHPVFVDVRDVAEAMVKAVDGPASPGQEFILHGERTTYDDVAAAAQALYPEQGFQLKAPVSGNPVVLNTETKGAENLGIKFRPFKEVLQAFIDQQLSFSD</sequence>
<keyword evidence="5" id="KW-1185">Reference proteome</keyword>
<dbReference type="InterPro" id="IPR036291">
    <property type="entry name" value="NAD(P)-bd_dom_sf"/>
</dbReference>
<dbReference type="InterPro" id="IPR050425">
    <property type="entry name" value="NAD(P)_dehydrat-like"/>
</dbReference>
<dbReference type="OrthoDB" id="2735536at2759"/>
<dbReference type="InterPro" id="IPR001509">
    <property type="entry name" value="Epimerase_deHydtase"/>
</dbReference>
<organism evidence="4 5">
    <name type="scientific">Stachybotrys elegans</name>
    <dbReference type="NCBI Taxonomy" id="80388"/>
    <lineage>
        <taxon>Eukaryota</taxon>
        <taxon>Fungi</taxon>
        <taxon>Dikarya</taxon>
        <taxon>Ascomycota</taxon>
        <taxon>Pezizomycotina</taxon>
        <taxon>Sordariomycetes</taxon>
        <taxon>Hypocreomycetidae</taxon>
        <taxon>Hypocreales</taxon>
        <taxon>Stachybotryaceae</taxon>
        <taxon>Stachybotrys</taxon>
    </lineage>
</organism>
<evidence type="ECO:0000313" key="5">
    <source>
        <dbReference type="Proteomes" id="UP000813444"/>
    </source>
</evidence>
<protein>
    <submittedName>
        <fullName evidence="4">3-beta hydroxysteroid dehydrogenase/isomerase family protein</fullName>
    </submittedName>
</protein>
<dbReference type="AlphaFoldDB" id="A0A8K0SJI1"/>
<comment type="caution">
    <text evidence="4">The sequence shown here is derived from an EMBL/GenBank/DDBJ whole genome shotgun (WGS) entry which is preliminary data.</text>
</comment>
<dbReference type="GO" id="GO:0016616">
    <property type="term" value="F:oxidoreductase activity, acting on the CH-OH group of donors, NAD or NADP as acceptor"/>
    <property type="evidence" value="ECO:0007669"/>
    <property type="project" value="TreeGrafter"/>
</dbReference>
<name>A0A8K0SJI1_9HYPO</name>
<gene>
    <name evidence="4" type="ORF">B0I35DRAFT_412671</name>
</gene>
<evidence type="ECO:0000256" key="2">
    <source>
        <dbReference type="ARBA" id="ARBA00023445"/>
    </source>
</evidence>
<dbReference type="Proteomes" id="UP000813444">
    <property type="component" value="Unassembled WGS sequence"/>
</dbReference>
<dbReference type="Pfam" id="PF01370">
    <property type="entry name" value="Epimerase"/>
    <property type="match status" value="1"/>
</dbReference>
<proteinExistence type="inferred from homology"/>
<comment type="similarity">
    <text evidence="2">Belongs to the NAD(P)-dependent epimerase/dehydratase family. Dihydroflavonol-4-reductase subfamily.</text>
</comment>
<evidence type="ECO:0000313" key="4">
    <source>
        <dbReference type="EMBL" id="KAH7309799.1"/>
    </source>
</evidence>
<evidence type="ECO:0000259" key="3">
    <source>
        <dbReference type="Pfam" id="PF01370"/>
    </source>
</evidence>
<reference evidence="4" key="1">
    <citation type="journal article" date="2021" name="Nat. Commun.">
        <title>Genetic determinants of endophytism in the Arabidopsis root mycobiome.</title>
        <authorList>
            <person name="Mesny F."/>
            <person name="Miyauchi S."/>
            <person name="Thiergart T."/>
            <person name="Pickel B."/>
            <person name="Atanasova L."/>
            <person name="Karlsson M."/>
            <person name="Huettel B."/>
            <person name="Barry K.W."/>
            <person name="Haridas S."/>
            <person name="Chen C."/>
            <person name="Bauer D."/>
            <person name="Andreopoulos W."/>
            <person name="Pangilinan J."/>
            <person name="LaButti K."/>
            <person name="Riley R."/>
            <person name="Lipzen A."/>
            <person name="Clum A."/>
            <person name="Drula E."/>
            <person name="Henrissat B."/>
            <person name="Kohler A."/>
            <person name="Grigoriev I.V."/>
            <person name="Martin F.M."/>
            <person name="Hacquard S."/>
        </authorList>
    </citation>
    <scope>NUCLEOTIDE SEQUENCE</scope>
    <source>
        <strain evidence="4">MPI-CAGE-CH-0235</strain>
    </source>
</reference>
<keyword evidence="1" id="KW-0560">Oxidoreductase</keyword>
<feature type="domain" description="NAD-dependent epimerase/dehydratase" evidence="3">
    <location>
        <begin position="6"/>
        <end position="255"/>
    </location>
</feature>
<dbReference type="EMBL" id="JAGPNK010000013">
    <property type="protein sequence ID" value="KAH7309799.1"/>
    <property type="molecule type" value="Genomic_DNA"/>
</dbReference>
<accession>A0A8K0SJI1</accession>
<dbReference type="PANTHER" id="PTHR10366">
    <property type="entry name" value="NAD DEPENDENT EPIMERASE/DEHYDRATASE"/>
    <property type="match status" value="1"/>
</dbReference>
<dbReference type="Gene3D" id="3.40.50.720">
    <property type="entry name" value="NAD(P)-binding Rossmann-like Domain"/>
    <property type="match status" value="1"/>
</dbReference>
<dbReference type="PANTHER" id="PTHR10366:SF812">
    <property type="entry name" value="VPS9 DOMAIN-CONTAINING PROTEIN"/>
    <property type="match status" value="1"/>
</dbReference>
<evidence type="ECO:0000256" key="1">
    <source>
        <dbReference type="ARBA" id="ARBA00023002"/>
    </source>
</evidence>
<dbReference type="SUPFAM" id="SSF51735">
    <property type="entry name" value="NAD(P)-binding Rossmann-fold domains"/>
    <property type="match status" value="1"/>
</dbReference>